<feature type="transmembrane region" description="Helical" evidence="12">
    <location>
        <begin position="118"/>
        <end position="139"/>
    </location>
</feature>
<sequence>MFTVSVLLPFLIMANLLLSTYAYYVELRVARAHRGGENYQAYCDVGAFSCTRVFTSEYGSITQFVGLPAVSNALLGVVFYLLELILCRNLFLMLWLAAFSCVFSLLLFLILVFVLRDLCLVCCSMYIVNVVTYAIVLWSKRQEEGALGWTSRPHID</sequence>
<evidence type="ECO:0000259" key="13">
    <source>
        <dbReference type="SMART" id="SM00756"/>
    </source>
</evidence>
<dbReference type="PANTHER" id="PTHR14519">
    <property type="entry name" value="VITAMIN K EPOXIDE REDUCTASE COMPLEX, SUBUNIT 1"/>
    <property type="match status" value="1"/>
</dbReference>
<proteinExistence type="inferred from homology"/>
<dbReference type="InterPro" id="IPR042406">
    <property type="entry name" value="VKORC1/VKORC1L1"/>
</dbReference>
<dbReference type="VEuPathDB" id="TriTrypDB:TcIL3000_2_1040"/>
<dbReference type="GO" id="GO:0048038">
    <property type="term" value="F:quinone binding"/>
    <property type="evidence" value="ECO:0007669"/>
    <property type="project" value="UniProtKB-KW"/>
</dbReference>
<gene>
    <name evidence="14" type="ORF">TCIL3000_2_1040</name>
</gene>
<dbReference type="EMBL" id="HE575315">
    <property type="protein sequence ID" value="CCC89528.1"/>
    <property type="molecule type" value="Genomic_DNA"/>
</dbReference>
<dbReference type="Gene3D" id="1.20.1440.130">
    <property type="entry name" value="VKOR domain"/>
    <property type="match status" value="1"/>
</dbReference>
<dbReference type="GO" id="GO:0005789">
    <property type="term" value="C:endoplasmic reticulum membrane"/>
    <property type="evidence" value="ECO:0007669"/>
    <property type="project" value="UniProtKB-SubCell"/>
</dbReference>
<feature type="domain" description="Vitamin K epoxide reductase" evidence="13">
    <location>
        <begin position="1"/>
        <end position="141"/>
    </location>
</feature>
<dbReference type="InterPro" id="IPR012932">
    <property type="entry name" value="VKOR"/>
</dbReference>
<feature type="transmembrane region" description="Helical" evidence="12">
    <location>
        <begin position="92"/>
        <end position="111"/>
    </location>
</feature>
<evidence type="ECO:0000256" key="6">
    <source>
        <dbReference type="ARBA" id="ARBA00022824"/>
    </source>
</evidence>
<accession>G0UJH5</accession>
<feature type="transmembrane region" description="Helical" evidence="12">
    <location>
        <begin position="6"/>
        <end position="24"/>
    </location>
</feature>
<dbReference type="Pfam" id="PF07884">
    <property type="entry name" value="VKOR"/>
    <property type="match status" value="1"/>
</dbReference>
<protein>
    <recommendedName>
        <fullName evidence="3">vitamin-K-epoxide reductase (warfarin-sensitive)</fullName>
        <ecNumber evidence="3">1.17.4.4</ecNumber>
    </recommendedName>
</protein>
<dbReference type="AlphaFoldDB" id="G0UJH5"/>
<dbReference type="SMART" id="SM00756">
    <property type="entry name" value="VKc"/>
    <property type="match status" value="1"/>
</dbReference>
<dbReference type="GO" id="GO:0047057">
    <property type="term" value="F:vitamin-K-epoxide reductase (warfarin-sensitive) activity"/>
    <property type="evidence" value="ECO:0007669"/>
    <property type="project" value="UniProtKB-EC"/>
</dbReference>
<comment type="similarity">
    <text evidence="2">Belongs to the VKOR family.</text>
</comment>
<keyword evidence="8" id="KW-0560">Oxidoreductase</keyword>
<keyword evidence="10" id="KW-1015">Disulfide bond</keyword>
<reference evidence="14" key="1">
    <citation type="journal article" date="2012" name="Proc. Natl. Acad. Sci. U.S.A.">
        <title>Antigenic diversity is generated by distinct evolutionary mechanisms in African trypanosome species.</title>
        <authorList>
            <person name="Jackson A.P."/>
            <person name="Berry A."/>
            <person name="Aslett M."/>
            <person name="Allison H.C."/>
            <person name="Burton P."/>
            <person name="Vavrova-Anderson J."/>
            <person name="Brown R."/>
            <person name="Browne H."/>
            <person name="Corton N."/>
            <person name="Hauser H."/>
            <person name="Gamble J."/>
            <person name="Gilderthorp R."/>
            <person name="Marcello L."/>
            <person name="McQuillan J."/>
            <person name="Otto T.D."/>
            <person name="Quail M.A."/>
            <person name="Sanders M.J."/>
            <person name="van Tonder A."/>
            <person name="Ginger M.L."/>
            <person name="Field M.C."/>
            <person name="Barry J.D."/>
            <person name="Hertz-Fowler C."/>
            <person name="Berriman M."/>
        </authorList>
    </citation>
    <scope>NUCLEOTIDE SEQUENCE</scope>
    <source>
        <strain evidence="14">IL3000</strain>
    </source>
</reference>
<evidence type="ECO:0000256" key="7">
    <source>
        <dbReference type="ARBA" id="ARBA00022989"/>
    </source>
</evidence>
<evidence type="ECO:0000256" key="2">
    <source>
        <dbReference type="ARBA" id="ARBA00006214"/>
    </source>
</evidence>
<evidence type="ECO:0000256" key="1">
    <source>
        <dbReference type="ARBA" id="ARBA00004477"/>
    </source>
</evidence>
<organism evidence="14">
    <name type="scientific">Trypanosoma congolense (strain IL3000)</name>
    <dbReference type="NCBI Taxonomy" id="1068625"/>
    <lineage>
        <taxon>Eukaryota</taxon>
        <taxon>Discoba</taxon>
        <taxon>Euglenozoa</taxon>
        <taxon>Kinetoplastea</taxon>
        <taxon>Metakinetoplastina</taxon>
        <taxon>Trypanosomatida</taxon>
        <taxon>Trypanosomatidae</taxon>
        <taxon>Trypanosoma</taxon>
        <taxon>Nannomonas</taxon>
    </lineage>
</organism>
<keyword evidence="11" id="KW-0676">Redox-active center</keyword>
<evidence type="ECO:0000256" key="5">
    <source>
        <dbReference type="ARBA" id="ARBA00022719"/>
    </source>
</evidence>
<keyword evidence="4 12" id="KW-0812">Transmembrane</keyword>
<keyword evidence="6" id="KW-0256">Endoplasmic reticulum</keyword>
<evidence type="ECO:0000256" key="9">
    <source>
        <dbReference type="ARBA" id="ARBA00023136"/>
    </source>
</evidence>
<keyword evidence="5" id="KW-0874">Quinone</keyword>
<feature type="transmembrane region" description="Helical" evidence="12">
    <location>
        <begin position="64"/>
        <end position="86"/>
    </location>
</feature>
<evidence type="ECO:0000256" key="12">
    <source>
        <dbReference type="SAM" id="Phobius"/>
    </source>
</evidence>
<evidence type="ECO:0000256" key="10">
    <source>
        <dbReference type="ARBA" id="ARBA00023157"/>
    </source>
</evidence>
<comment type="subcellular location">
    <subcellularLocation>
        <location evidence="1">Endoplasmic reticulum membrane</location>
        <topology evidence="1">Multi-pass membrane protein</topology>
    </subcellularLocation>
</comment>
<evidence type="ECO:0000256" key="8">
    <source>
        <dbReference type="ARBA" id="ARBA00023002"/>
    </source>
</evidence>
<evidence type="ECO:0000256" key="4">
    <source>
        <dbReference type="ARBA" id="ARBA00022692"/>
    </source>
</evidence>
<dbReference type="InterPro" id="IPR038354">
    <property type="entry name" value="VKOR_sf"/>
</dbReference>
<keyword evidence="9 12" id="KW-0472">Membrane</keyword>
<dbReference type="EC" id="1.17.4.4" evidence="3"/>
<evidence type="ECO:0000256" key="3">
    <source>
        <dbReference type="ARBA" id="ARBA00012278"/>
    </source>
</evidence>
<evidence type="ECO:0000313" key="14">
    <source>
        <dbReference type="EMBL" id="CCC89528.1"/>
    </source>
</evidence>
<evidence type="ECO:0000256" key="11">
    <source>
        <dbReference type="ARBA" id="ARBA00023284"/>
    </source>
</evidence>
<name>G0UJH5_TRYCI</name>
<dbReference type="GO" id="GO:0042373">
    <property type="term" value="P:vitamin K metabolic process"/>
    <property type="evidence" value="ECO:0007669"/>
    <property type="project" value="InterPro"/>
</dbReference>
<keyword evidence="7 12" id="KW-1133">Transmembrane helix</keyword>
<dbReference type="PANTHER" id="PTHR14519:SF5">
    <property type="entry name" value="VITAMIN K EPOXIDE REDUCTASE COMPLEX SUBUNIT 1-LIKE PROTEIN 1"/>
    <property type="match status" value="1"/>
</dbReference>